<dbReference type="AlphaFoldDB" id="A0A0Z8G2A3"/>
<dbReference type="Proteomes" id="UP001152877">
    <property type="component" value="Unassembled WGS sequence"/>
</dbReference>
<reference evidence="3" key="3">
    <citation type="submission" date="2023-07" db="EMBL/GenBank/DDBJ databases">
        <title>Characterization of virulence traits, antimicrobial resistance genes carried by mobile genetic elements and competence in Streptococcus suis strains isolated in France.</title>
        <authorList>
            <person name="Dechene-Tempier M."/>
            <person name="Marois-Crehan C."/>
            <person name="De Boisseson C."/>
            <person name="Lucas P."/>
            <person name="Bougeard S."/>
            <person name="Libante V."/>
            <person name="Payot S."/>
        </authorList>
    </citation>
    <scope>NUCLEOTIDE SEQUENCE</scope>
    <source>
        <strain evidence="3">1551</strain>
    </source>
</reference>
<name>A0A0Z8G2A3_STRSU</name>
<dbReference type="Proteomes" id="UP000072794">
    <property type="component" value="Unassembled WGS sequence"/>
</dbReference>
<dbReference type="EMBL" id="FIHA01000022">
    <property type="protein sequence ID" value="CYU90952.1"/>
    <property type="molecule type" value="Genomic_DNA"/>
</dbReference>
<evidence type="ECO:0000313" key="2">
    <source>
        <dbReference type="EMBL" id="MDG4517389.1"/>
    </source>
</evidence>
<proteinExistence type="predicted"/>
<evidence type="ECO:0000313" key="4">
    <source>
        <dbReference type="Proteomes" id="UP000072794"/>
    </source>
</evidence>
<evidence type="ECO:0000313" key="3">
    <source>
        <dbReference type="EMBL" id="MDW8645876.1"/>
    </source>
</evidence>
<dbReference type="Proteomes" id="UP001276229">
    <property type="component" value="Unassembled WGS sequence"/>
</dbReference>
<gene>
    <name evidence="1" type="ORF">ERS132414_01269</name>
    <name evidence="2" type="ORF">NOL11_10535</name>
    <name evidence="3" type="ORF">Q7V66_06915</name>
</gene>
<sequence>MNDFESLKQASYKLIAEYIEKNPADVATTAIIDVIEKLLAAKDMQVDRLATEKAAKTLNDIADKASE</sequence>
<organism evidence="1 4">
    <name type="scientific">Streptococcus suis</name>
    <dbReference type="NCBI Taxonomy" id="1307"/>
    <lineage>
        <taxon>Bacteria</taxon>
        <taxon>Bacillati</taxon>
        <taxon>Bacillota</taxon>
        <taxon>Bacilli</taxon>
        <taxon>Lactobacillales</taxon>
        <taxon>Streptococcaceae</taxon>
        <taxon>Streptococcus</taxon>
    </lineage>
</organism>
<evidence type="ECO:0000313" key="1">
    <source>
        <dbReference type="EMBL" id="CYU90952.1"/>
    </source>
</evidence>
<dbReference type="EMBL" id="JAUTFL010000013">
    <property type="protein sequence ID" value="MDW8645876.1"/>
    <property type="molecule type" value="Genomic_DNA"/>
</dbReference>
<dbReference type="RefSeq" id="WP_004194657.1">
    <property type="nucleotide sequence ID" value="NZ_CEDY01000004.1"/>
</dbReference>
<dbReference type="EMBL" id="JANFMI010000055">
    <property type="protein sequence ID" value="MDG4517389.1"/>
    <property type="molecule type" value="Genomic_DNA"/>
</dbReference>
<reference evidence="1 4" key="1">
    <citation type="submission" date="2016-02" db="EMBL/GenBank/DDBJ databases">
        <authorList>
            <consortium name="Pathogen Informatics"/>
        </authorList>
    </citation>
    <scope>NUCLEOTIDE SEQUENCE [LARGE SCALE GENOMIC DNA]</scope>
    <source>
        <strain evidence="1 4">LSS52</strain>
    </source>
</reference>
<reference evidence="2" key="2">
    <citation type="submission" date="2022-07" db="EMBL/GenBank/DDBJ databases">
        <title>Whole Genome Sequencing of Streptococcus suis.</title>
        <authorList>
            <person name="Dai X."/>
            <person name="Huang J."/>
            <person name="Wang L."/>
        </authorList>
    </citation>
    <scope>NUCLEOTIDE SEQUENCE</scope>
    <source>
        <strain evidence="2">HDJ11</strain>
    </source>
</reference>
<accession>A0A0Z8G2A3</accession>
<protein>
    <submittedName>
        <fullName evidence="1">Uncharacterized protein</fullName>
    </submittedName>
</protein>